<evidence type="ECO:0000313" key="2">
    <source>
        <dbReference type="Proteomes" id="UP000694920"/>
    </source>
</evidence>
<evidence type="ECO:0000313" key="3">
    <source>
        <dbReference type="RefSeq" id="XP_024941036.1"/>
    </source>
</evidence>
<comment type="similarity">
    <text evidence="1">Belongs to the UPF0728 family.</text>
</comment>
<gene>
    <name evidence="3" type="primary">LOC112494389</name>
</gene>
<dbReference type="GeneID" id="112494389"/>
<keyword evidence="2" id="KW-1185">Reference proteome</keyword>
<reference evidence="3" key="1">
    <citation type="submission" date="2025-08" db="UniProtKB">
        <authorList>
            <consortium name="RefSeq"/>
        </authorList>
    </citation>
    <scope>IDENTIFICATION</scope>
</reference>
<evidence type="ECO:0000256" key="1">
    <source>
        <dbReference type="ARBA" id="ARBA00009973"/>
    </source>
</evidence>
<dbReference type="KEGG" id="ccin:112494389"/>
<name>A0AAJ7RHJ1_CEPCN</name>
<dbReference type="InterPro" id="IPR027885">
    <property type="entry name" value="UPF0728"/>
</dbReference>
<protein>
    <submittedName>
        <fullName evidence="3">UPF0728 protein v1g117062-like</fullName>
    </submittedName>
</protein>
<accession>A0AAJ7RHJ1</accession>
<dbReference type="PANTHER" id="PTHR28448">
    <property type="entry name" value="UPF0728 PROTEIN C10ORF53"/>
    <property type="match status" value="1"/>
</dbReference>
<sequence length="127" mass="14751">MMYSVIKKEHDANCICGDDCPGSRTFITILYGRYLSWGIIRHRTQRIRELQKALEEMGHTIKLIPTIFWDRLQICIHGNVIFQCKLTNLERNPIDMSENPVCQRAINAVINSLLLLNRNKICRGSYS</sequence>
<dbReference type="RefSeq" id="XP_024941036.1">
    <property type="nucleotide sequence ID" value="XM_025085268.1"/>
</dbReference>
<proteinExistence type="inferred from homology"/>
<dbReference type="Proteomes" id="UP000694920">
    <property type="component" value="Unplaced"/>
</dbReference>
<dbReference type="AlphaFoldDB" id="A0AAJ7RHJ1"/>
<organism evidence="2 3">
    <name type="scientific">Cephus cinctus</name>
    <name type="common">Wheat stem sawfly</name>
    <dbReference type="NCBI Taxonomy" id="211228"/>
    <lineage>
        <taxon>Eukaryota</taxon>
        <taxon>Metazoa</taxon>
        <taxon>Ecdysozoa</taxon>
        <taxon>Arthropoda</taxon>
        <taxon>Hexapoda</taxon>
        <taxon>Insecta</taxon>
        <taxon>Pterygota</taxon>
        <taxon>Neoptera</taxon>
        <taxon>Endopterygota</taxon>
        <taxon>Hymenoptera</taxon>
        <taxon>Cephoidea</taxon>
        <taxon>Cephidae</taxon>
        <taxon>Cephus</taxon>
    </lineage>
</organism>
<dbReference type="PANTHER" id="PTHR28448:SF1">
    <property type="entry name" value="UPF0728 PROTEIN C10ORF53"/>
    <property type="match status" value="1"/>
</dbReference>
<dbReference type="Pfam" id="PF15092">
    <property type="entry name" value="UPF0728"/>
    <property type="match status" value="1"/>
</dbReference>